<reference evidence="2" key="1">
    <citation type="submission" date="2016-11" db="EMBL/GenBank/DDBJ databases">
        <authorList>
            <person name="Varghese N."/>
            <person name="Submissions S."/>
        </authorList>
    </citation>
    <scope>NUCLEOTIDE SEQUENCE [LARGE SCALE GENOMIC DNA]</scope>
    <source>
        <strain evidence="2">DSM 26898</strain>
    </source>
</reference>
<proteinExistence type="predicted"/>
<dbReference type="Pfam" id="PF07606">
    <property type="entry name" value="DUF1569"/>
    <property type="match status" value="1"/>
</dbReference>
<dbReference type="AlphaFoldDB" id="A0A1M4T8N8"/>
<keyword evidence="2" id="KW-1185">Reference proteome</keyword>
<name>A0A1M4T8N8_9FLAO</name>
<accession>A0A1M4T8N8</accession>
<evidence type="ECO:0000313" key="1">
    <source>
        <dbReference type="EMBL" id="SHE40698.1"/>
    </source>
</evidence>
<organism evidence="1 2">
    <name type="scientific">Chryseobacterium takakiae</name>
    <dbReference type="NCBI Taxonomy" id="1302685"/>
    <lineage>
        <taxon>Bacteria</taxon>
        <taxon>Pseudomonadati</taxon>
        <taxon>Bacteroidota</taxon>
        <taxon>Flavobacteriia</taxon>
        <taxon>Flavobacteriales</taxon>
        <taxon>Weeksellaceae</taxon>
        <taxon>Chryseobacterium group</taxon>
        <taxon>Chryseobacterium</taxon>
    </lineage>
</organism>
<sequence>MALQPSLCSYRKPQERKRVVKKSLHNPECFEEIITRIHLLNKNSPAVWGKMNVCQMMRHCNHVLQVPLGKIKLPEINILFAAIGKITKWEIQVFNNGIPRNMPTFQKLIINFECDFEEEKENLLKTLEEYRTYYRNNNLPERHVLFGLMKEKDWGFLEYKHLHHHLKQFNV</sequence>
<gene>
    <name evidence="1" type="ORF">SAMN05444408_101264</name>
</gene>
<evidence type="ECO:0000313" key="2">
    <source>
        <dbReference type="Proteomes" id="UP000184236"/>
    </source>
</evidence>
<evidence type="ECO:0008006" key="3">
    <source>
        <dbReference type="Google" id="ProtNLM"/>
    </source>
</evidence>
<dbReference type="Proteomes" id="UP000184236">
    <property type="component" value="Unassembled WGS sequence"/>
</dbReference>
<dbReference type="InterPro" id="IPR011463">
    <property type="entry name" value="DUF1569"/>
</dbReference>
<protein>
    <recommendedName>
        <fullName evidence="3">DUF1569 domain-containing protein</fullName>
    </recommendedName>
</protein>
<dbReference type="STRING" id="1302685.SAMN05444408_101264"/>
<dbReference type="OrthoDB" id="2599194at2"/>
<dbReference type="EMBL" id="FQVO01000001">
    <property type="protein sequence ID" value="SHE40698.1"/>
    <property type="molecule type" value="Genomic_DNA"/>
</dbReference>